<evidence type="ECO:0000313" key="8">
    <source>
        <dbReference type="Proteomes" id="UP000294901"/>
    </source>
</evidence>
<sequence>MVTAGQDLTQKRRARMTALVALLLAAVNLRLAVTSVGPVLDEIRGGLGMSSTVAGLLASVPVVCFAAVGLTAPRLARRFGSSRVILIGLLVLAAGLAVRPYAGGTALFLLLSLVALAGIAVVNVLLPSVVKDRFPDKVGSTTGLYTVALNVGATTAAAATVPLTQHVFGGDWRLGLACWAAVAVLAVPSWLPLAREPIAPAAEVKTDDPVRVSRHPVAWALAVYFGMQSTSAYVIIGWLPQIYRDAGVPAEQAGLLFALTSFLGVPLGFGLSALAGRVRTQSWIAVGLGVFGLAGYGGLWWDPAAAPWLWATFLGIVNTAFPLVLTLIALRGRDPGTVVRLSAFAQSVGYIIAIPGPFLVGALHDATGGWRAPLALVLCLIVPQIVAGWFAGRNRQV</sequence>
<dbReference type="CDD" id="cd17339">
    <property type="entry name" value="MFS_NIMT_CynX_like"/>
    <property type="match status" value="1"/>
</dbReference>
<feature type="transmembrane region" description="Helical" evidence="5">
    <location>
        <begin position="142"/>
        <end position="162"/>
    </location>
</feature>
<dbReference type="Proteomes" id="UP000294901">
    <property type="component" value="Unassembled WGS sequence"/>
</dbReference>
<dbReference type="InterPro" id="IPR011701">
    <property type="entry name" value="MFS"/>
</dbReference>
<accession>A0A4R6JYK8</accession>
<feature type="transmembrane region" description="Helical" evidence="5">
    <location>
        <begin position="216"/>
        <end position="236"/>
    </location>
</feature>
<dbReference type="SUPFAM" id="SSF103473">
    <property type="entry name" value="MFS general substrate transporter"/>
    <property type="match status" value="1"/>
</dbReference>
<feature type="transmembrane region" description="Helical" evidence="5">
    <location>
        <begin position="48"/>
        <end position="72"/>
    </location>
</feature>
<evidence type="ECO:0000256" key="4">
    <source>
        <dbReference type="ARBA" id="ARBA00023136"/>
    </source>
</evidence>
<keyword evidence="4 5" id="KW-0472">Membrane</keyword>
<evidence type="ECO:0000256" key="2">
    <source>
        <dbReference type="ARBA" id="ARBA00022692"/>
    </source>
</evidence>
<dbReference type="InterPro" id="IPR036259">
    <property type="entry name" value="MFS_trans_sf"/>
</dbReference>
<name>A0A4R6JYK8_9ACTN</name>
<dbReference type="InterPro" id="IPR052524">
    <property type="entry name" value="MFS_Cyanate_Porter"/>
</dbReference>
<dbReference type="EMBL" id="SNWR01000001">
    <property type="protein sequence ID" value="TDO41022.1"/>
    <property type="molecule type" value="Genomic_DNA"/>
</dbReference>
<proteinExistence type="predicted"/>
<feature type="transmembrane region" description="Helical" evidence="5">
    <location>
        <begin position="283"/>
        <end position="301"/>
    </location>
</feature>
<protein>
    <submittedName>
        <fullName evidence="7">CP family cyanate transporter-like MFS transporter</fullName>
    </submittedName>
</protein>
<feature type="transmembrane region" description="Helical" evidence="5">
    <location>
        <begin position="256"/>
        <end position="276"/>
    </location>
</feature>
<feature type="transmembrane region" description="Helical" evidence="5">
    <location>
        <begin position="307"/>
        <end position="329"/>
    </location>
</feature>
<dbReference type="InterPro" id="IPR020846">
    <property type="entry name" value="MFS_dom"/>
</dbReference>
<evidence type="ECO:0000256" key="3">
    <source>
        <dbReference type="ARBA" id="ARBA00022989"/>
    </source>
</evidence>
<dbReference type="Gene3D" id="1.20.1250.20">
    <property type="entry name" value="MFS general substrate transporter like domains"/>
    <property type="match status" value="1"/>
</dbReference>
<dbReference type="PANTHER" id="PTHR23523:SF2">
    <property type="entry name" value="2-NITROIMIDAZOLE TRANSPORTER"/>
    <property type="match status" value="1"/>
</dbReference>
<comment type="caution">
    <text evidence="7">The sequence shown here is derived from an EMBL/GenBank/DDBJ whole genome shotgun (WGS) entry which is preliminary data.</text>
</comment>
<feature type="transmembrane region" description="Helical" evidence="5">
    <location>
        <begin position="84"/>
        <end position="102"/>
    </location>
</feature>
<dbReference type="GO" id="GO:0022857">
    <property type="term" value="F:transmembrane transporter activity"/>
    <property type="evidence" value="ECO:0007669"/>
    <property type="project" value="InterPro"/>
</dbReference>
<evidence type="ECO:0000256" key="1">
    <source>
        <dbReference type="ARBA" id="ARBA00004651"/>
    </source>
</evidence>
<keyword evidence="8" id="KW-1185">Reference proteome</keyword>
<dbReference type="GO" id="GO:0005886">
    <property type="term" value="C:plasma membrane"/>
    <property type="evidence" value="ECO:0007669"/>
    <property type="project" value="UniProtKB-SubCell"/>
</dbReference>
<organism evidence="7 8">
    <name type="scientific">Paractinoplanes brasiliensis</name>
    <dbReference type="NCBI Taxonomy" id="52695"/>
    <lineage>
        <taxon>Bacteria</taxon>
        <taxon>Bacillati</taxon>
        <taxon>Actinomycetota</taxon>
        <taxon>Actinomycetes</taxon>
        <taxon>Micromonosporales</taxon>
        <taxon>Micromonosporaceae</taxon>
        <taxon>Paractinoplanes</taxon>
    </lineage>
</organism>
<dbReference type="AlphaFoldDB" id="A0A4R6JYK8"/>
<comment type="subcellular location">
    <subcellularLocation>
        <location evidence="1">Cell membrane</location>
        <topology evidence="1">Multi-pass membrane protein</topology>
    </subcellularLocation>
</comment>
<keyword evidence="3 5" id="KW-1133">Transmembrane helix</keyword>
<evidence type="ECO:0000259" key="6">
    <source>
        <dbReference type="PROSITE" id="PS50850"/>
    </source>
</evidence>
<gene>
    <name evidence="7" type="ORF">C8E87_4748</name>
</gene>
<feature type="transmembrane region" description="Helical" evidence="5">
    <location>
        <begin position="174"/>
        <end position="195"/>
    </location>
</feature>
<feature type="domain" description="Major facilitator superfamily (MFS) profile" evidence="6">
    <location>
        <begin position="14"/>
        <end position="395"/>
    </location>
</feature>
<dbReference type="Pfam" id="PF07690">
    <property type="entry name" value="MFS_1"/>
    <property type="match status" value="1"/>
</dbReference>
<dbReference type="PANTHER" id="PTHR23523">
    <property type="match status" value="1"/>
</dbReference>
<reference evidence="7 8" key="1">
    <citation type="submission" date="2019-03" db="EMBL/GenBank/DDBJ databases">
        <title>Sequencing the genomes of 1000 actinobacteria strains.</title>
        <authorList>
            <person name="Klenk H.-P."/>
        </authorList>
    </citation>
    <scope>NUCLEOTIDE SEQUENCE [LARGE SCALE GENOMIC DNA]</scope>
    <source>
        <strain evidence="7 8">DSM 43805</strain>
    </source>
</reference>
<feature type="transmembrane region" description="Helical" evidence="5">
    <location>
        <begin position="372"/>
        <end position="392"/>
    </location>
</feature>
<keyword evidence="2 5" id="KW-0812">Transmembrane</keyword>
<evidence type="ECO:0000313" key="7">
    <source>
        <dbReference type="EMBL" id="TDO41022.1"/>
    </source>
</evidence>
<feature type="transmembrane region" description="Helical" evidence="5">
    <location>
        <begin position="108"/>
        <end position="130"/>
    </location>
</feature>
<dbReference type="PROSITE" id="PS50850">
    <property type="entry name" value="MFS"/>
    <property type="match status" value="1"/>
</dbReference>
<evidence type="ECO:0000256" key="5">
    <source>
        <dbReference type="SAM" id="Phobius"/>
    </source>
</evidence>
<feature type="transmembrane region" description="Helical" evidence="5">
    <location>
        <begin position="341"/>
        <end position="360"/>
    </location>
</feature>